<protein>
    <submittedName>
        <fullName evidence="1">Uncharacterized protein</fullName>
    </submittedName>
</protein>
<name>A0A0A8Z9I0_ARUDO</name>
<evidence type="ECO:0000313" key="1">
    <source>
        <dbReference type="EMBL" id="JAD33390.1"/>
    </source>
</evidence>
<accession>A0A0A8Z9I0</accession>
<dbReference type="EMBL" id="GBRH01264505">
    <property type="protein sequence ID" value="JAD33390.1"/>
    <property type="molecule type" value="Transcribed_RNA"/>
</dbReference>
<organism evidence="1">
    <name type="scientific">Arundo donax</name>
    <name type="common">Giant reed</name>
    <name type="synonym">Donax arundinaceus</name>
    <dbReference type="NCBI Taxonomy" id="35708"/>
    <lineage>
        <taxon>Eukaryota</taxon>
        <taxon>Viridiplantae</taxon>
        <taxon>Streptophyta</taxon>
        <taxon>Embryophyta</taxon>
        <taxon>Tracheophyta</taxon>
        <taxon>Spermatophyta</taxon>
        <taxon>Magnoliopsida</taxon>
        <taxon>Liliopsida</taxon>
        <taxon>Poales</taxon>
        <taxon>Poaceae</taxon>
        <taxon>PACMAD clade</taxon>
        <taxon>Arundinoideae</taxon>
        <taxon>Arundineae</taxon>
        <taxon>Arundo</taxon>
    </lineage>
</organism>
<proteinExistence type="predicted"/>
<sequence length="8" mass="975">MCRPKNIN</sequence>
<reference evidence="1" key="2">
    <citation type="journal article" date="2015" name="Data Brief">
        <title>Shoot transcriptome of the giant reed, Arundo donax.</title>
        <authorList>
            <person name="Barrero R.A."/>
            <person name="Guerrero F.D."/>
            <person name="Moolhuijzen P."/>
            <person name="Goolsby J.A."/>
            <person name="Tidwell J."/>
            <person name="Bellgard S.E."/>
            <person name="Bellgard M.I."/>
        </authorList>
    </citation>
    <scope>NUCLEOTIDE SEQUENCE</scope>
    <source>
        <tissue evidence="1">Shoot tissue taken approximately 20 cm above the soil surface</tissue>
    </source>
</reference>
<reference evidence="1" key="1">
    <citation type="submission" date="2014-09" db="EMBL/GenBank/DDBJ databases">
        <authorList>
            <person name="Magalhaes I.L.F."/>
            <person name="Oliveira U."/>
            <person name="Santos F.R."/>
            <person name="Vidigal T.H.D.A."/>
            <person name="Brescovit A.D."/>
            <person name="Santos A.J."/>
        </authorList>
    </citation>
    <scope>NUCLEOTIDE SEQUENCE</scope>
    <source>
        <tissue evidence="1">Shoot tissue taken approximately 20 cm above the soil surface</tissue>
    </source>
</reference>